<keyword evidence="3" id="KW-1185">Reference proteome</keyword>
<evidence type="ECO:0000313" key="3">
    <source>
        <dbReference type="Proteomes" id="UP000834106"/>
    </source>
</evidence>
<dbReference type="EMBL" id="OU503049">
    <property type="protein sequence ID" value="CAI9775751.1"/>
    <property type="molecule type" value="Genomic_DNA"/>
</dbReference>
<dbReference type="Proteomes" id="UP000834106">
    <property type="component" value="Chromosome 14"/>
</dbReference>
<gene>
    <name evidence="2" type="ORF">FPE_LOCUS23181</name>
</gene>
<feature type="compositionally biased region" description="Basic and acidic residues" evidence="1">
    <location>
        <begin position="8"/>
        <end position="21"/>
    </location>
</feature>
<reference evidence="2" key="1">
    <citation type="submission" date="2023-05" db="EMBL/GenBank/DDBJ databases">
        <authorList>
            <person name="Huff M."/>
        </authorList>
    </citation>
    <scope>NUCLEOTIDE SEQUENCE</scope>
</reference>
<accession>A0AAD2E5N8</accession>
<proteinExistence type="predicted"/>
<evidence type="ECO:0000256" key="1">
    <source>
        <dbReference type="SAM" id="MobiDB-lite"/>
    </source>
</evidence>
<evidence type="ECO:0000313" key="2">
    <source>
        <dbReference type="EMBL" id="CAI9775751.1"/>
    </source>
</evidence>
<dbReference type="AlphaFoldDB" id="A0AAD2E5N8"/>
<organism evidence="2 3">
    <name type="scientific">Fraxinus pennsylvanica</name>
    <dbReference type="NCBI Taxonomy" id="56036"/>
    <lineage>
        <taxon>Eukaryota</taxon>
        <taxon>Viridiplantae</taxon>
        <taxon>Streptophyta</taxon>
        <taxon>Embryophyta</taxon>
        <taxon>Tracheophyta</taxon>
        <taxon>Spermatophyta</taxon>
        <taxon>Magnoliopsida</taxon>
        <taxon>eudicotyledons</taxon>
        <taxon>Gunneridae</taxon>
        <taxon>Pentapetalae</taxon>
        <taxon>asterids</taxon>
        <taxon>lamiids</taxon>
        <taxon>Lamiales</taxon>
        <taxon>Oleaceae</taxon>
        <taxon>Oleeae</taxon>
        <taxon>Fraxinus</taxon>
    </lineage>
</organism>
<feature type="region of interest" description="Disordered" evidence="1">
    <location>
        <begin position="1"/>
        <end position="21"/>
    </location>
</feature>
<name>A0AAD2E5N8_9LAMI</name>
<protein>
    <submittedName>
        <fullName evidence="2">Uncharacterized protein</fullName>
    </submittedName>
</protein>
<sequence>MADEYGESDDHSRPETKKIKKDALMAKKKGVPLLNMLLLKTLMNLIIPFAYPAFELGNPWSNDITPNAWLPKSSQNLLSHSNVGTFEFGNQLLRDILSSTPGFQSGQYLPSSLQLQSSNAASFSTTKSFHMPYSAGNTLFGQAPQTQQLLGFSW</sequence>